<reference evidence="1" key="1">
    <citation type="submission" date="2020-08" db="EMBL/GenBank/DDBJ databases">
        <title>Genome public.</title>
        <authorList>
            <person name="Liu C."/>
            <person name="Sun Q."/>
        </authorList>
    </citation>
    <scope>NUCLEOTIDE SEQUENCE</scope>
    <source>
        <strain evidence="1">N12</strain>
    </source>
</reference>
<evidence type="ECO:0000313" key="1">
    <source>
        <dbReference type="EMBL" id="MBC8591870.1"/>
    </source>
</evidence>
<gene>
    <name evidence="1" type="ORF">H8744_01170</name>
</gene>
<dbReference type="AlphaFoldDB" id="A0A926INV6"/>
<evidence type="ECO:0000313" key="2">
    <source>
        <dbReference type="Proteomes" id="UP000651085"/>
    </source>
</evidence>
<name>A0A926INV6_9BACT</name>
<dbReference type="RefSeq" id="WP_262433087.1">
    <property type="nucleotide sequence ID" value="NZ_JACRTF010000001.1"/>
</dbReference>
<proteinExistence type="predicted"/>
<accession>A0A926INV6</accession>
<keyword evidence="2" id="KW-1185">Reference proteome</keyword>
<dbReference type="EMBL" id="JACRTF010000001">
    <property type="protein sequence ID" value="MBC8591870.1"/>
    <property type="molecule type" value="Genomic_DNA"/>
</dbReference>
<organism evidence="1 2">
    <name type="scientific">Jilunia laotingensis</name>
    <dbReference type="NCBI Taxonomy" id="2763675"/>
    <lineage>
        <taxon>Bacteria</taxon>
        <taxon>Pseudomonadati</taxon>
        <taxon>Bacteroidota</taxon>
        <taxon>Bacteroidia</taxon>
        <taxon>Bacteroidales</taxon>
        <taxon>Bacteroidaceae</taxon>
        <taxon>Jilunia</taxon>
    </lineage>
</organism>
<comment type="caution">
    <text evidence="1">The sequence shown here is derived from an EMBL/GenBank/DDBJ whole genome shotgun (WGS) entry which is preliminary data.</text>
</comment>
<protein>
    <submittedName>
        <fullName evidence="1">Uncharacterized protein</fullName>
    </submittedName>
</protein>
<dbReference type="Proteomes" id="UP000651085">
    <property type="component" value="Unassembled WGS sequence"/>
</dbReference>
<sequence length="148" mass="17227">MKLSQQIQSVIESAIRKAVAKYTCGCEQTHVTDIHIQPNQNSGELYIFDDEDEELVNTTIEEWATYEDDDFYENIERILRSILCRMKDGGDFDKLTILKPYSFVLVDDEKETITELLLIDDDTLLVDDELLKGLDKELDEFLKELLEK</sequence>